<name>A0AA40FWI8_9HYME</name>
<dbReference type="EMBL" id="JAHYIQ010000014">
    <property type="protein sequence ID" value="KAK1126410.1"/>
    <property type="molecule type" value="Genomic_DNA"/>
</dbReference>
<evidence type="ECO:0000313" key="3">
    <source>
        <dbReference type="Proteomes" id="UP001177670"/>
    </source>
</evidence>
<organism evidence="2 3">
    <name type="scientific">Melipona bicolor</name>
    <dbReference type="NCBI Taxonomy" id="60889"/>
    <lineage>
        <taxon>Eukaryota</taxon>
        <taxon>Metazoa</taxon>
        <taxon>Ecdysozoa</taxon>
        <taxon>Arthropoda</taxon>
        <taxon>Hexapoda</taxon>
        <taxon>Insecta</taxon>
        <taxon>Pterygota</taxon>
        <taxon>Neoptera</taxon>
        <taxon>Endopterygota</taxon>
        <taxon>Hymenoptera</taxon>
        <taxon>Apocrita</taxon>
        <taxon>Aculeata</taxon>
        <taxon>Apoidea</taxon>
        <taxon>Anthophila</taxon>
        <taxon>Apidae</taxon>
        <taxon>Melipona</taxon>
    </lineage>
</organism>
<sequence>MPSKGSSSLHGSTPRSNSSVNQLMISPTQWKTQIFHDQVEETVSIGSMNRGNFRKVHTGYQCSRTWKVDERKKREREKKRRKKREKERGGGGLSETAAIYETEWKRVLEGVRRPPPLIPPLNTAISTSQLSIRPFRILKGKFQLVRGPTFSRFRLFDEPADNSDGK</sequence>
<proteinExistence type="predicted"/>
<protein>
    <submittedName>
        <fullName evidence="2">Uncharacterized protein</fullName>
    </submittedName>
</protein>
<comment type="caution">
    <text evidence="2">The sequence shown here is derived from an EMBL/GenBank/DDBJ whole genome shotgun (WGS) entry which is preliminary data.</text>
</comment>
<accession>A0AA40FWI8</accession>
<feature type="compositionally biased region" description="Basic residues" evidence="1">
    <location>
        <begin position="73"/>
        <end position="85"/>
    </location>
</feature>
<reference evidence="2" key="1">
    <citation type="submission" date="2021-10" db="EMBL/GenBank/DDBJ databases">
        <title>Melipona bicolor Genome sequencing and assembly.</title>
        <authorList>
            <person name="Araujo N.S."/>
            <person name="Arias M.C."/>
        </authorList>
    </citation>
    <scope>NUCLEOTIDE SEQUENCE</scope>
    <source>
        <strain evidence="2">USP_2M_L1-L4_2017</strain>
        <tissue evidence="2">Whole body</tissue>
    </source>
</reference>
<evidence type="ECO:0000256" key="1">
    <source>
        <dbReference type="SAM" id="MobiDB-lite"/>
    </source>
</evidence>
<feature type="region of interest" description="Disordered" evidence="1">
    <location>
        <begin position="1"/>
        <end position="21"/>
    </location>
</feature>
<dbReference type="AlphaFoldDB" id="A0AA40FWI8"/>
<keyword evidence="3" id="KW-1185">Reference proteome</keyword>
<dbReference type="Proteomes" id="UP001177670">
    <property type="component" value="Unassembled WGS sequence"/>
</dbReference>
<evidence type="ECO:0000313" key="2">
    <source>
        <dbReference type="EMBL" id="KAK1126410.1"/>
    </source>
</evidence>
<feature type="region of interest" description="Disordered" evidence="1">
    <location>
        <begin position="67"/>
        <end position="94"/>
    </location>
</feature>
<gene>
    <name evidence="2" type="ORF">K0M31_005048</name>
</gene>